<dbReference type="FunCoup" id="A0A0D2JJN1">
    <property type="interactions" value="387"/>
</dbReference>
<dbReference type="InterPro" id="IPR029058">
    <property type="entry name" value="AB_hydrolase_fold"/>
</dbReference>
<proteinExistence type="predicted"/>
<dbReference type="Gene3D" id="3.40.50.1820">
    <property type="entry name" value="alpha/beta hydrolase"/>
    <property type="match status" value="1"/>
</dbReference>
<feature type="domain" description="Serine aminopeptidase S33" evidence="1">
    <location>
        <begin position="58"/>
        <end position="175"/>
    </location>
</feature>
<comment type="caution">
    <text evidence="2">The sequence shown here is derived from an EMBL/GenBank/DDBJ whole genome shotgun (WGS) entry which is preliminary data.</text>
</comment>
<dbReference type="InParanoid" id="A0A0D2JJN1"/>
<evidence type="ECO:0000313" key="2">
    <source>
        <dbReference type="EMBL" id="KIX15866.1"/>
    </source>
</evidence>
<dbReference type="EMBL" id="AZAC01000001">
    <property type="protein sequence ID" value="KIX15866.1"/>
    <property type="molecule type" value="Genomic_DNA"/>
</dbReference>
<dbReference type="STRING" id="1429043.X474_00735"/>
<accession>A0A0D2JJN1</accession>
<reference evidence="2 3" key="1">
    <citation type="submission" date="2013-11" db="EMBL/GenBank/DDBJ databases">
        <title>Metagenomic analysis of a methanogenic consortium involved in long chain n-alkane degradation.</title>
        <authorList>
            <person name="Davidova I.A."/>
            <person name="Callaghan A.V."/>
            <person name="Wawrik B."/>
            <person name="Pruitt S."/>
            <person name="Marks C."/>
            <person name="Duncan K.E."/>
            <person name="Suflita J.M."/>
        </authorList>
    </citation>
    <scope>NUCLEOTIDE SEQUENCE [LARGE SCALE GENOMIC DNA]</scope>
    <source>
        <strain evidence="2 3">SPR</strain>
    </source>
</reference>
<evidence type="ECO:0000313" key="3">
    <source>
        <dbReference type="Proteomes" id="UP000032233"/>
    </source>
</evidence>
<dbReference type="InterPro" id="IPR022742">
    <property type="entry name" value="Hydrolase_4"/>
</dbReference>
<keyword evidence="3" id="KW-1185">Reference proteome</keyword>
<dbReference type="AlphaFoldDB" id="A0A0D2JJN1"/>
<sequence>MFLGVVSMGLNGIIDSFVFFPDKQLIGTPNDLEMDYRNLWITVEKEKIIHAWWVPAPDPGAVVLFCHGNAGNISHRLDNLAGLYRLGLSVLIFDYRGYGKSRGSASEEALYADARAACARAGELARQAAVPLVVFGRSLGGAAAVGLVEEPGISGMILESTFTNLADMAKVQYHLPWTGSWLAGRFNSLDRIKNARTPLLFIHGNQDYIVPFELGKRLFQAAPEPKEFIAIEGAGHNDTIETAGQAYYEKLAQFINSLKMVES</sequence>
<protein>
    <submittedName>
        <fullName evidence="2">Lysophospholipase</fullName>
    </submittedName>
</protein>
<organism evidence="2 3">
    <name type="scientific">Dethiosulfatarculus sandiegensis</name>
    <dbReference type="NCBI Taxonomy" id="1429043"/>
    <lineage>
        <taxon>Bacteria</taxon>
        <taxon>Pseudomonadati</taxon>
        <taxon>Thermodesulfobacteriota</taxon>
        <taxon>Desulfarculia</taxon>
        <taxon>Desulfarculales</taxon>
        <taxon>Desulfarculaceae</taxon>
        <taxon>Dethiosulfatarculus</taxon>
    </lineage>
</organism>
<dbReference type="PANTHER" id="PTHR12277">
    <property type="entry name" value="ALPHA/BETA HYDROLASE DOMAIN-CONTAINING PROTEIN"/>
    <property type="match status" value="1"/>
</dbReference>
<dbReference type="SUPFAM" id="SSF53474">
    <property type="entry name" value="alpha/beta-Hydrolases"/>
    <property type="match status" value="1"/>
</dbReference>
<dbReference type="Pfam" id="PF12146">
    <property type="entry name" value="Hydrolase_4"/>
    <property type="match status" value="1"/>
</dbReference>
<name>A0A0D2JJN1_9BACT</name>
<evidence type="ECO:0000259" key="1">
    <source>
        <dbReference type="Pfam" id="PF12146"/>
    </source>
</evidence>
<gene>
    <name evidence="2" type="ORF">X474_00735</name>
</gene>
<dbReference type="Proteomes" id="UP000032233">
    <property type="component" value="Unassembled WGS sequence"/>
</dbReference>